<evidence type="ECO:0000313" key="6">
    <source>
        <dbReference type="EMBL" id="EAT81400.1"/>
    </source>
</evidence>
<dbReference type="RefSeq" id="XP_001801159.1">
    <property type="nucleotide sequence ID" value="XM_001801107.1"/>
</dbReference>
<name>Q0UBG3_PHANO</name>
<dbReference type="VEuPathDB" id="FungiDB:JI435_109000"/>
<keyword evidence="3" id="KW-0274">FAD</keyword>
<dbReference type="GeneID" id="5978067"/>
<dbReference type="KEGG" id="pno:SNOG_10901"/>
<gene>
    <name evidence="6" type="ORF">SNOG_10901</name>
</gene>
<dbReference type="InterPro" id="IPR036188">
    <property type="entry name" value="FAD/NAD-bd_sf"/>
</dbReference>
<dbReference type="PANTHER" id="PTHR47178:SF6">
    <property type="entry name" value="FAD-BINDING DOMAIN-CONTAINING PROTEIN"/>
    <property type="match status" value="1"/>
</dbReference>
<comment type="cofactor">
    <cofactor evidence="1">
        <name>FAD</name>
        <dbReference type="ChEBI" id="CHEBI:57692"/>
    </cofactor>
</comment>
<evidence type="ECO:0008006" key="8">
    <source>
        <dbReference type="Google" id="ProtNLM"/>
    </source>
</evidence>
<organism evidence="6 7">
    <name type="scientific">Phaeosphaeria nodorum (strain SN15 / ATCC MYA-4574 / FGSC 10173)</name>
    <name type="common">Glume blotch fungus</name>
    <name type="synonym">Parastagonospora nodorum</name>
    <dbReference type="NCBI Taxonomy" id="321614"/>
    <lineage>
        <taxon>Eukaryota</taxon>
        <taxon>Fungi</taxon>
        <taxon>Dikarya</taxon>
        <taxon>Ascomycota</taxon>
        <taxon>Pezizomycotina</taxon>
        <taxon>Dothideomycetes</taxon>
        <taxon>Pleosporomycetidae</taxon>
        <taxon>Pleosporales</taxon>
        <taxon>Pleosporineae</taxon>
        <taxon>Phaeosphaeriaceae</taxon>
        <taxon>Parastagonospora</taxon>
    </lineage>
</organism>
<dbReference type="Proteomes" id="UP000001055">
    <property type="component" value="Unassembled WGS sequence"/>
</dbReference>
<evidence type="ECO:0000256" key="2">
    <source>
        <dbReference type="ARBA" id="ARBA00022630"/>
    </source>
</evidence>
<dbReference type="AlphaFoldDB" id="Q0UBG3"/>
<evidence type="ECO:0000256" key="5">
    <source>
        <dbReference type="ARBA" id="ARBA00023033"/>
    </source>
</evidence>
<evidence type="ECO:0000256" key="1">
    <source>
        <dbReference type="ARBA" id="ARBA00001974"/>
    </source>
</evidence>
<keyword evidence="4" id="KW-0560">Oxidoreductase</keyword>
<accession>Q0UBG3</accession>
<dbReference type="Pfam" id="PF13450">
    <property type="entry name" value="NAD_binding_8"/>
    <property type="match status" value="1"/>
</dbReference>
<dbReference type="PANTHER" id="PTHR47178">
    <property type="entry name" value="MONOOXYGENASE, FAD-BINDING"/>
    <property type="match status" value="1"/>
</dbReference>
<dbReference type="EMBL" id="CH445342">
    <property type="protein sequence ID" value="EAT81400.1"/>
    <property type="molecule type" value="Genomic_DNA"/>
</dbReference>
<reference evidence="7" key="1">
    <citation type="journal article" date="2007" name="Plant Cell">
        <title>Dothideomycete-plant interactions illuminated by genome sequencing and EST analysis of the wheat pathogen Stagonospora nodorum.</title>
        <authorList>
            <person name="Hane J.K."/>
            <person name="Lowe R.G."/>
            <person name="Solomon P.S."/>
            <person name="Tan K.C."/>
            <person name="Schoch C.L."/>
            <person name="Spatafora J.W."/>
            <person name="Crous P.W."/>
            <person name="Kodira C."/>
            <person name="Birren B.W."/>
            <person name="Galagan J.E."/>
            <person name="Torriani S.F."/>
            <person name="McDonald B.A."/>
            <person name="Oliver R.P."/>
        </authorList>
    </citation>
    <scope>NUCLEOTIDE SEQUENCE [LARGE SCALE GENOMIC DNA]</scope>
    <source>
        <strain evidence="7">SN15 / ATCC MYA-4574 / FGSC 10173</strain>
    </source>
</reference>
<sequence>MHVLIVGAGLGGLSLAQNLRKRGISFEIFERESEANARWQGWAITLHSYHTTPHMHD</sequence>
<keyword evidence="2" id="KW-0285">Flavoprotein</keyword>
<dbReference type="GO" id="GO:0004497">
    <property type="term" value="F:monooxygenase activity"/>
    <property type="evidence" value="ECO:0007669"/>
    <property type="project" value="UniProtKB-KW"/>
</dbReference>
<dbReference type="SUPFAM" id="SSF51905">
    <property type="entry name" value="FAD/NAD(P)-binding domain"/>
    <property type="match status" value="1"/>
</dbReference>
<evidence type="ECO:0000313" key="7">
    <source>
        <dbReference type="Proteomes" id="UP000001055"/>
    </source>
</evidence>
<dbReference type="Gene3D" id="3.50.50.60">
    <property type="entry name" value="FAD/NAD(P)-binding domain"/>
    <property type="match status" value="1"/>
</dbReference>
<evidence type="ECO:0000256" key="3">
    <source>
        <dbReference type="ARBA" id="ARBA00022827"/>
    </source>
</evidence>
<protein>
    <recommendedName>
        <fullName evidence="8">FAD-binding domain-containing protein</fullName>
    </recommendedName>
</protein>
<dbReference type="STRING" id="321614.Q0UBG3"/>
<proteinExistence type="predicted"/>
<keyword evidence="5" id="KW-0503">Monooxygenase</keyword>
<evidence type="ECO:0000256" key="4">
    <source>
        <dbReference type="ARBA" id="ARBA00023002"/>
    </source>
</evidence>
<dbReference type="InParanoid" id="Q0UBG3"/>